<keyword evidence="4" id="KW-1185">Reference proteome</keyword>
<comment type="caution">
    <text evidence="3">The sequence shown here is derived from an EMBL/GenBank/DDBJ whole genome shotgun (WGS) entry which is preliminary data.</text>
</comment>
<reference evidence="3 4" key="1">
    <citation type="submission" date="2023-01" db="EMBL/GenBank/DDBJ databases">
        <title>Analysis of 21 Apiospora genomes using comparative genomics revels a genus with tremendous synthesis potential of carbohydrate active enzymes and secondary metabolites.</title>
        <authorList>
            <person name="Sorensen T."/>
        </authorList>
    </citation>
    <scope>NUCLEOTIDE SEQUENCE [LARGE SCALE GENOMIC DNA]</scope>
    <source>
        <strain evidence="3 4">CBS 135458</strain>
    </source>
</reference>
<organism evidence="3 4">
    <name type="scientific">Apiospora phragmitis</name>
    <dbReference type="NCBI Taxonomy" id="2905665"/>
    <lineage>
        <taxon>Eukaryota</taxon>
        <taxon>Fungi</taxon>
        <taxon>Dikarya</taxon>
        <taxon>Ascomycota</taxon>
        <taxon>Pezizomycotina</taxon>
        <taxon>Sordariomycetes</taxon>
        <taxon>Xylariomycetidae</taxon>
        <taxon>Amphisphaeriales</taxon>
        <taxon>Apiosporaceae</taxon>
        <taxon>Apiospora</taxon>
    </lineage>
</organism>
<name>A0ABR1V313_9PEZI</name>
<feature type="domain" description="Transcription elongation factor Eaf N-terminal" evidence="2">
    <location>
        <begin position="16"/>
        <end position="110"/>
    </location>
</feature>
<feature type="compositionally biased region" description="Acidic residues" evidence="1">
    <location>
        <begin position="243"/>
        <end position="262"/>
    </location>
</feature>
<accession>A0ABR1V313</accession>
<feature type="compositionally biased region" description="Acidic residues" evidence="1">
    <location>
        <begin position="346"/>
        <end position="356"/>
    </location>
</feature>
<dbReference type="GeneID" id="92091826"/>
<protein>
    <recommendedName>
        <fullName evidence="2">Transcription elongation factor Eaf N-terminal domain-containing protein</fullName>
    </recommendedName>
</protein>
<proteinExistence type="predicted"/>
<feature type="region of interest" description="Disordered" evidence="1">
    <location>
        <begin position="125"/>
        <end position="356"/>
    </location>
</feature>
<dbReference type="Proteomes" id="UP001480595">
    <property type="component" value="Unassembled WGS sequence"/>
</dbReference>
<evidence type="ECO:0000313" key="4">
    <source>
        <dbReference type="Proteomes" id="UP001480595"/>
    </source>
</evidence>
<sequence>MANKADLVDPTKAGKYPVILSDELLGKPSTETFTGVRYNHKPDTNPTLSKLKVAGPSKYDLSYNDNGMYKYQGSRSGDGGQYVLIFDPSREAFVLHKVDSLFTMNLTQTPTNNSAAKLRQEFPHLEKPAKVSSGNINIPIHEKPKETKGPATTAKGAKDSNTAPAKGKQKKEIPAAEPKPAAKAAAAAPAPAPKKTTPQSDDEEDSDDDDGGLVLEFPGGEEPSRDFSPAFPPRRFSEFVANGEEDDEDADGEEEEEDDMSEEEHFKLPSPMNPQKSQQQQQQSSSQQIHQSSQQFSQPTQAEEESEEDEEEEEQRQDDDNEEIDLEAQLEAELAASNDEMAASEVNDDSDVSEEE</sequence>
<feature type="compositionally biased region" description="Acidic residues" evidence="1">
    <location>
        <begin position="200"/>
        <end position="211"/>
    </location>
</feature>
<feature type="compositionally biased region" description="Low complexity" evidence="1">
    <location>
        <begin position="275"/>
        <end position="298"/>
    </location>
</feature>
<dbReference type="Pfam" id="PF09816">
    <property type="entry name" value="EAF"/>
    <property type="match status" value="1"/>
</dbReference>
<gene>
    <name evidence="3" type="ORF">PG994_007354</name>
</gene>
<evidence type="ECO:0000313" key="3">
    <source>
        <dbReference type="EMBL" id="KAK8064716.1"/>
    </source>
</evidence>
<evidence type="ECO:0000259" key="2">
    <source>
        <dbReference type="Pfam" id="PF09816"/>
    </source>
</evidence>
<dbReference type="EMBL" id="JAQQWL010000007">
    <property type="protein sequence ID" value="KAK8064716.1"/>
    <property type="molecule type" value="Genomic_DNA"/>
</dbReference>
<feature type="compositionally biased region" description="Low complexity" evidence="1">
    <location>
        <begin position="175"/>
        <end position="195"/>
    </location>
</feature>
<evidence type="ECO:0000256" key="1">
    <source>
        <dbReference type="SAM" id="MobiDB-lite"/>
    </source>
</evidence>
<dbReference type="RefSeq" id="XP_066715705.1">
    <property type="nucleotide sequence ID" value="XM_066858763.1"/>
</dbReference>
<feature type="compositionally biased region" description="Acidic residues" evidence="1">
    <location>
        <begin position="302"/>
        <end position="330"/>
    </location>
</feature>
<dbReference type="InterPro" id="IPR019194">
    <property type="entry name" value="Tscrpt_elong_fac_Eaf_N"/>
</dbReference>